<proteinExistence type="predicted"/>
<reference evidence="2" key="1">
    <citation type="journal article" date="2019" name="Int. J. Syst. Evol. Microbiol.">
        <title>The Global Catalogue of Microorganisms (GCM) 10K type strain sequencing project: providing services to taxonomists for standard genome sequencing and annotation.</title>
        <authorList>
            <consortium name="The Broad Institute Genomics Platform"/>
            <consortium name="The Broad Institute Genome Sequencing Center for Infectious Disease"/>
            <person name="Wu L."/>
            <person name="Ma J."/>
        </authorList>
    </citation>
    <scope>NUCLEOTIDE SEQUENCE [LARGE SCALE GENOMIC DNA]</scope>
    <source>
        <strain evidence="2">JCM 17804</strain>
    </source>
</reference>
<comment type="caution">
    <text evidence="1">The sequence shown here is derived from an EMBL/GenBank/DDBJ whole genome shotgun (WGS) entry which is preliminary data.</text>
</comment>
<keyword evidence="2" id="KW-1185">Reference proteome</keyword>
<evidence type="ECO:0000313" key="1">
    <source>
        <dbReference type="EMBL" id="GAA4358164.1"/>
    </source>
</evidence>
<protein>
    <submittedName>
        <fullName evidence="1">Uncharacterized protein</fullName>
    </submittedName>
</protein>
<gene>
    <name evidence="1" type="ORF">GCM10023165_52820</name>
</gene>
<dbReference type="RefSeq" id="WP_345541746.1">
    <property type="nucleotide sequence ID" value="NZ_BAABGJ010000081.1"/>
</dbReference>
<sequence length="104" mass="11191">MQPKTSAALQHIAFTIGAPDADRPPVLLDCTLGAPAFEFLMKFQCETEDALGIHLSTGQALEALLGAYASLRFATDGDPEWSFDEAYDRALNEAVKNGTATRCL</sequence>
<evidence type="ECO:0000313" key="2">
    <source>
        <dbReference type="Proteomes" id="UP001500975"/>
    </source>
</evidence>
<dbReference type="EMBL" id="BAABGJ010000081">
    <property type="protein sequence ID" value="GAA4358164.1"/>
    <property type="molecule type" value="Genomic_DNA"/>
</dbReference>
<dbReference type="Proteomes" id="UP001500975">
    <property type="component" value="Unassembled WGS sequence"/>
</dbReference>
<accession>A0ABP8IGI5</accession>
<organism evidence="1 2">
    <name type="scientific">Variovorax defluvii</name>
    <dbReference type="NCBI Taxonomy" id="913761"/>
    <lineage>
        <taxon>Bacteria</taxon>
        <taxon>Pseudomonadati</taxon>
        <taxon>Pseudomonadota</taxon>
        <taxon>Betaproteobacteria</taxon>
        <taxon>Burkholderiales</taxon>
        <taxon>Comamonadaceae</taxon>
        <taxon>Variovorax</taxon>
    </lineage>
</organism>
<name>A0ABP8IGI5_9BURK</name>